<dbReference type="EMBL" id="JANJYJ010000004">
    <property type="protein sequence ID" value="KAK3220061.1"/>
    <property type="molecule type" value="Genomic_DNA"/>
</dbReference>
<evidence type="ECO:0000313" key="2">
    <source>
        <dbReference type="Proteomes" id="UP001281410"/>
    </source>
</evidence>
<dbReference type="AlphaFoldDB" id="A0AAE0AKY9"/>
<name>A0AAE0AKY9_9ROSI</name>
<keyword evidence="2" id="KW-1185">Reference proteome</keyword>
<protein>
    <submittedName>
        <fullName evidence="1">Uncharacterized protein</fullName>
    </submittedName>
</protein>
<dbReference type="Proteomes" id="UP001281410">
    <property type="component" value="Unassembled WGS sequence"/>
</dbReference>
<proteinExistence type="predicted"/>
<sequence>MEEWERWDFGNKDDNITIMFSSLRFLEILKCPKLKVLPKQILQAPLDVLCINWCPILRDRYRKGIGKNWSDISHIPNIQIDEKYVQRDGRSAL</sequence>
<comment type="caution">
    <text evidence="1">The sequence shown here is derived from an EMBL/GenBank/DDBJ whole genome shotgun (WGS) entry which is preliminary data.</text>
</comment>
<reference evidence="1" key="1">
    <citation type="journal article" date="2023" name="Plant J.">
        <title>Genome sequences and population genomics provide insights into the demographic history, inbreeding, and mutation load of two 'living fossil' tree species of Dipteronia.</title>
        <authorList>
            <person name="Feng Y."/>
            <person name="Comes H.P."/>
            <person name="Chen J."/>
            <person name="Zhu S."/>
            <person name="Lu R."/>
            <person name="Zhang X."/>
            <person name="Li P."/>
            <person name="Qiu J."/>
            <person name="Olsen K.M."/>
            <person name="Qiu Y."/>
        </authorList>
    </citation>
    <scope>NUCLEOTIDE SEQUENCE</scope>
    <source>
        <strain evidence="1">NBL</strain>
    </source>
</reference>
<evidence type="ECO:0000313" key="1">
    <source>
        <dbReference type="EMBL" id="KAK3220061.1"/>
    </source>
</evidence>
<accession>A0AAE0AKY9</accession>
<gene>
    <name evidence="1" type="ORF">Dsin_014031</name>
</gene>
<organism evidence="1 2">
    <name type="scientific">Dipteronia sinensis</name>
    <dbReference type="NCBI Taxonomy" id="43782"/>
    <lineage>
        <taxon>Eukaryota</taxon>
        <taxon>Viridiplantae</taxon>
        <taxon>Streptophyta</taxon>
        <taxon>Embryophyta</taxon>
        <taxon>Tracheophyta</taxon>
        <taxon>Spermatophyta</taxon>
        <taxon>Magnoliopsida</taxon>
        <taxon>eudicotyledons</taxon>
        <taxon>Gunneridae</taxon>
        <taxon>Pentapetalae</taxon>
        <taxon>rosids</taxon>
        <taxon>malvids</taxon>
        <taxon>Sapindales</taxon>
        <taxon>Sapindaceae</taxon>
        <taxon>Hippocastanoideae</taxon>
        <taxon>Acereae</taxon>
        <taxon>Dipteronia</taxon>
    </lineage>
</organism>